<keyword evidence="2" id="KW-0812">Transmembrane</keyword>
<organism evidence="3 4">
    <name type="scientific">Schizothecium vesticola</name>
    <dbReference type="NCBI Taxonomy" id="314040"/>
    <lineage>
        <taxon>Eukaryota</taxon>
        <taxon>Fungi</taxon>
        <taxon>Dikarya</taxon>
        <taxon>Ascomycota</taxon>
        <taxon>Pezizomycotina</taxon>
        <taxon>Sordariomycetes</taxon>
        <taxon>Sordariomycetidae</taxon>
        <taxon>Sordariales</taxon>
        <taxon>Schizotheciaceae</taxon>
        <taxon>Schizothecium</taxon>
    </lineage>
</organism>
<reference evidence="3" key="1">
    <citation type="submission" date="2023-06" db="EMBL/GenBank/DDBJ databases">
        <title>Genome-scale phylogeny and comparative genomics of the fungal order Sordariales.</title>
        <authorList>
            <consortium name="Lawrence Berkeley National Laboratory"/>
            <person name="Hensen N."/>
            <person name="Bonometti L."/>
            <person name="Westerberg I."/>
            <person name="Brannstrom I.O."/>
            <person name="Guillou S."/>
            <person name="Cros-Aarteil S."/>
            <person name="Calhoun S."/>
            <person name="Haridas S."/>
            <person name="Kuo A."/>
            <person name="Mondo S."/>
            <person name="Pangilinan J."/>
            <person name="Riley R."/>
            <person name="LaButti K."/>
            <person name="Andreopoulos B."/>
            <person name="Lipzen A."/>
            <person name="Chen C."/>
            <person name="Yanf M."/>
            <person name="Daum C."/>
            <person name="Ng V."/>
            <person name="Clum A."/>
            <person name="Steindorff A."/>
            <person name="Ohm R."/>
            <person name="Martin F."/>
            <person name="Silar P."/>
            <person name="Natvig D."/>
            <person name="Lalanne C."/>
            <person name="Gautier V."/>
            <person name="Ament-velasquez S.L."/>
            <person name="Kruys A."/>
            <person name="Hutchinson M.I."/>
            <person name="Powell A.J."/>
            <person name="Barry K."/>
            <person name="Miller A.N."/>
            <person name="Grigoriev I.V."/>
            <person name="Debuchy R."/>
            <person name="Gladieux P."/>
            <person name="Thoren M.H."/>
            <person name="Johannesson H."/>
        </authorList>
    </citation>
    <scope>NUCLEOTIDE SEQUENCE</scope>
    <source>
        <strain evidence="3">SMH3187-1</strain>
    </source>
</reference>
<accession>A0AA40K080</accession>
<sequence>MLSNEDPCLRTAAEMGSSPPFPKEQQLCTYFDRETDTGASTGVEKEEPTIDNLPGWPCVSLSDHDSVEKLLYSELYASDLEAVAPRLWIMTTQSGANVEPLHRQRIKGREMLITESPRLHLVWIHDRIFLKPIPKYLLSHHFWDYFLRQDLVRRAATGYLRSYRYLIQHESDFDIAKQLRLVPQHVEWPEFCRFIENFGRVEDINVSPRYQYGELRLSRLNFYAPFLFGKFNFQKLHGQYSDHFARFYGPILFAFAVASTVLSSMQVGLAVEQVSATQGVVLWSVCRWTSTVILVGTTLIAVGFWLLWLWLFCDEWVYALRCRAKKRRRMPDHC</sequence>
<dbReference type="EMBL" id="JAUKUD010000006">
    <property type="protein sequence ID" value="KAK0741193.1"/>
    <property type="molecule type" value="Genomic_DNA"/>
</dbReference>
<dbReference type="Proteomes" id="UP001172155">
    <property type="component" value="Unassembled WGS sequence"/>
</dbReference>
<evidence type="ECO:0000313" key="3">
    <source>
        <dbReference type="EMBL" id="KAK0741193.1"/>
    </source>
</evidence>
<comment type="caution">
    <text evidence="3">The sequence shown here is derived from an EMBL/GenBank/DDBJ whole genome shotgun (WGS) entry which is preliminary data.</text>
</comment>
<gene>
    <name evidence="3" type="ORF">B0T18DRAFT_419666</name>
</gene>
<dbReference type="AlphaFoldDB" id="A0AA40K080"/>
<evidence type="ECO:0000256" key="1">
    <source>
        <dbReference type="SAM" id="MobiDB-lite"/>
    </source>
</evidence>
<proteinExistence type="predicted"/>
<feature type="transmembrane region" description="Helical" evidence="2">
    <location>
        <begin position="247"/>
        <end position="271"/>
    </location>
</feature>
<dbReference type="PANTHER" id="PTHR34414">
    <property type="entry name" value="HET DOMAIN-CONTAINING PROTEIN-RELATED"/>
    <property type="match status" value="1"/>
</dbReference>
<keyword evidence="4" id="KW-1185">Reference proteome</keyword>
<name>A0AA40K080_9PEZI</name>
<evidence type="ECO:0000256" key="2">
    <source>
        <dbReference type="SAM" id="Phobius"/>
    </source>
</evidence>
<feature type="region of interest" description="Disordered" evidence="1">
    <location>
        <begin position="1"/>
        <end position="20"/>
    </location>
</feature>
<feature type="transmembrane region" description="Helical" evidence="2">
    <location>
        <begin position="291"/>
        <end position="320"/>
    </location>
</feature>
<dbReference type="PANTHER" id="PTHR34414:SF1">
    <property type="entry name" value="SUBTILISIN-LIKE SERINE PROTEASE"/>
    <property type="match status" value="1"/>
</dbReference>
<evidence type="ECO:0008006" key="5">
    <source>
        <dbReference type="Google" id="ProtNLM"/>
    </source>
</evidence>
<dbReference type="InterPro" id="IPR046536">
    <property type="entry name" value="DUF6601"/>
</dbReference>
<keyword evidence="2" id="KW-1133">Transmembrane helix</keyword>
<keyword evidence="2" id="KW-0472">Membrane</keyword>
<protein>
    <recommendedName>
        <fullName evidence="5">Subtilisin-like serine protease</fullName>
    </recommendedName>
</protein>
<evidence type="ECO:0000313" key="4">
    <source>
        <dbReference type="Proteomes" id="UP001172155"/>
    </source>
</evidence>
<dbReference type="Pfam" id="PF20246">
    <property type="entry name" value="DUF6601"/>
    <property type="match status" value="1"/>
</dbReference>